<dbReference type="InterPro" id="IPR050234">
    <property type="entry name" value="Nuclear_hormone_rcpt_NR1"/>
</dbReference>
<evidence type="ECO:0000256" key="1">
    <source>
        <dbReference type="ARBA" id="ARBA00004123"/>
    </source>
</evidence>
<dbReference type="PROSITE" id="PS51843">
    <property type="entry name" value="NR_LBD"/>
    <property type="match status" value="1"/>
</dbReference>
<keyword evidence="6 11" id="KW-0805">Transcription regulation</keyword>
<dbReference type="PANTHER" id="PTHR24082">
    <property type="entry name" value="NUCLEAR HORMONE RECEPTOR"/>
    <property type="match status" value="1"/>
</dbReference>
<feature type="compositionally biased region" description="Gly residues" evidence="12">
    <location>
        <begin position="18"/>
        <end position="27"/>
    </location>
</feature>
<evidence type="ECO:0000256" key="12">
    <source>
        <dbReference type="SAM" id="MobiDB-lite"/>
    </source>
</evidence>
<dbReference type="GO" id="GO:0045944">
    <property type="term" value="P:positive regulation of transcription by RNA polymerase II"/>
    <property type="evidence" value="ECO:0007669"/>
    <property type="project" value="TreeGrafter"/>
</dbReference>
<dbReference type="GO" id="GO:0090575">
    <property type="term" value="C:RNA polymerase II transcription regulator complex"/>
    <property type="evidence" value="ECO:0007669"/>
    <property type="project" value="TreeGrafter"/>
</dbReference>
<dbReference type="PROSITE" id="PS51030">
    <property type="entry name" value="NUCLEAR_REC_DBD_2"/>
    <property type="match status" value="1"/>
</dbReference>
<evidence type="ECO:0000259" key="14">
    <source>
        <dbReference type="PROSITE" id="PS51843"/>
    </source>
</evidence>
<keyword evidence="10 11" id="KW-0539">Nucleus</keyword>
<keyword evidence="9 11" id="KW-0675">Receptor</keyword>
<evidence type="ECO:0000256" key="4">
    <source>
        <dbReference type="ARBA" id="ARBA00022771"/>
    </source>
</evidence>
<dbReference type="GO" id="GO:0030154">
    <property type="term" value="P:cell differentiation"/>
    <property type="evidence" value="ECO:0007669"/>
    <property type="project" value="TreeGrafter"/>
</dbReference>
<dbReference type="Proteomes" id="UP000887566">
    <property type="component" value="Unplaced"/>
</dbReference>
<dbReference type="GO" id="GO:0004879">
    <property type="term" value="F:nuclear receptor activity"/>
    <property type="evidence" value="ECO:0007669"/>
    <property type="project" value="InterPro"/>
</dbReference>
<evidence type="ECO:0000256" key="3">
    <source>
        <dbReference type="ARBA" id="ARBA00022723"/>
    </source>
</evidence>
<dbReference type="InterPro" id="IPR035500">
    <property type="entry name" value="NHR-like_dom_sf"/>
</dbReference>
<organism evidence="15 16">
    <name type="scientific">Plectus sambesii</name>
    <dbReference type="NCBI Taxonomy" id="2011161"/>
    <lineage>
        <taxon>Eukaryota</taxon>
        <taxon>Metazoa</taxon>
        <taxon>Ecdysozoa</taxon>
        <taxon>Nematoda</taxon>
        <taxon>Chromadorea</taxon>
        <taxon>Plectida</taxon>
        <taxon>Plectina</taxon>
        <taxon>Plectoidea</taxon>
        <taxon>Plectidae</taxon>
        <taxon>Plectus</taxon>
    </lineage>
</organism>
<evidence type="ECO:0000256" key="7">
    <source>
        <dbReference type="ARBA" id="ARBA00023125"/>
    </source>
</evidence>
<evidence type="ECO:0000256" key="10">
    <source>
        <dbReference type="ARBA" id="ARBA00023242"/>
    </source>
</evidence>
<dbReference type="PANTHER" id="PTHR24082:SF330">
    <property type="entry name" value="THYROID HORMONE RECEPTOR BETA"/>
    <property type="match status" value="1"/>
</dbReference>
<dbReference type="Pfam" id="PF00105">
    <property type="entry name" value="zf-C4"/>
    <property type="match status" value="1"/>
</dbReference>
<keyword evidence="8 11" id="KW-0804">Transcription</keyword>
<dbReference type="WBParaSite" id="PSAMB.scaffold1399size32041.g12856.t1">
    <property type="protein sequence ID" value="PSAMB.scaffold1399size32041.g12856.t1"/>
    <property type="gene ID" value="PSAMB.scaffold1399size32041.g12856"/>
</dbReference>
<dbReference type="GO" id="GO:0048384">
    <property type="term" value="P:retinoic acid receptor signaling pathway"/>
    <property type="evidence" value="ECO:0007669"/>
    <property type="project" value="TreeGrafter"/>
</dbReference>
<dbReference type="Gene3D" id="1.10.565.10">
    <property type="entry name" value="Retinoid X Receptor"/>
    <property type="match status" value="1"/>
</dbReference>
<dbReference type="PRINTS" id="PR00546">
    <property type="entry name" value="THYROIDHORMR"/>
</dbReference>
<evidence type="ECO:0000313" key="15">
    <source>
        <dbReference type="Proteomes" id="UP000887566"/>
    </source>
</evidence>
<dbReference type="PRINTS" id="PR00047">
    <property type="entry name" value="STROIDFINGER"/>
</dbReference>
<reference evidence="16" key="1">
    <citation type="submission" date="2022-11" db="UniProtKB">
        <authorList>
            <consortium name="WormBaseParasite"/>
        </authorList>
    </citation>
    <scope>IDENTIFICATION</scope>
</reference>
<feature type="domain" description="NR LBD" evidence="14">
    <location>
        <begin position="261"/>
        <end position="486"/>
    </location>
</feature>
<proteinExistence type="inferred from homology"/>
<protein>
    <submittedName>
        <fullName evidence="16">Uncharacterized protein</fullName>
    </submittedName>
</protein>
<dbReference type="GO" id="GO:0008270">
    <property type="term" value="F:zinc ion binding"/>
    <property type="evidence" value="ECO:0007669"/>
    <property type="project" value="UniProtKB-KW"/>
</dbReference>
<dbReference type="PRINTS" id="PR00398">
    <property type="entry name" value="STRDHORMONER"/>
</dbReference>
<sequence length="486" mass="53816">MQATVRNADALSDRGAGGRRASGGGGRVAAEMGRPPSDIRPGRRSPPPHITRKQRLRAAPSGSCLAQLLFVCDRASGAAGDSGPADGRRLSNVWVNGARPYLGSSANRFPDGVFSPWRPHLTTLRSFLRLVFYDAAGPYIPSYMDANDVCVVCSDVATGYHYRCMTCEGCKGFFRRTIQRSLSYTCKGSGNCSVDKSTRNQCQQCRYDKCVRVGMAVDLVLNENQRTAKKQLIKENRERKEIEKIREHLKATAFNEPVTDEDRSLVASITESYCRTIDGERSVRTTEPHPAANWQSVITPLIKVCIDFAKGVPLFRQLNTNDQKVLMGNCCWLELLLLHISQQYDEEHSTLILASGRGVGVEELKKDAAMGALLLPLLRFSAFMCRLQMDNSEVALVAALLILNPDREELTDSQAVEQAEERILIALRRNMRKGSDSPDQMRLPKLMLNVANLRAIAGNLQNAYCDLQNSHLLAEIFGIPCAHAEN</sequence>
<dbReference type="GO" id="GO:0000122">
    <property type="term" value="P:negative regulation of transcription by RNA polymerase II"/>
    <property type="evidence" value="ECO:0007669"/>
    <property type="project" value="TreeGrafter"/>
</dbReference>
<keyword evidence="15" id="KW-1185">Reference proteome</keyword>
<dbReference type="InterPro" id="IPR001723">
    <property type="entry name" value="Nuclear_hrmn_rcpt"/>
</dbReference>
<comment type="subcellular location">
    <subcellularLocation>
        <location evidence="1 11">Nucleus</location>
    </subcellularLocation>
</comment>
<dbReference type="InterPro" id="IPR000536">
    <property type="entry name" value="Nucl_hrmn_rcpt_lig-bd"/>
</dbReference>
<dbReference type="AlphaFoldDB" id="A0A914UZP3"/>
<dbReference type="InterPro" id="IPR013088">
    <property type="entry name" value="Znf_NHR/GATA"/>
</dbReference>
<dbReference type="SUPFAM" id="SSF48508">
    <property type="entry name" value="Nuclear receptor ligand-binding domain"/>
    <property type="match status" value="1"/>
</dbReference>
<feature type="domain" description="Nuclear receptor" evidence="13">
    <location>
        <begin position="147"/>
        <end position="222"/>
    </location>
</feature>
<dbReference type="PROSITE" id="PS00031">
    <property type="entry name" value="NUCLEAR_REC_DBD_1"/>
    <property type="match status" value="1"/>
</dbReference>
<name>A0A914UZP3_9BILA</name>
<evidence type="ECO:0000256" key="5">
    <source>
        <dbReference type="ARBA" id="ARBA00022833"/>
    </source>
</evidence>
<keyword evidence="3 11" id="KW-0479">Metal-binding</keyword>
<evidence type="ECO:0000256" key="2">
    <source>
        <dbReference type="ARBA" id="ARBA00008092"/>
    </source>
</evidence>
<evidence type="ECO:0000259" key="13">
    <source>
        <dbReference type="PROSITE" id="PS51030"/>
    </source>
</evidence>
<dbReference type="Pfam" id="PF00104">
    <property type="entry name" value="Hormone_recep"/>
    <property type="match status" value="1"/>
</dbReference>
<evidence type="ECO:0000256" key="9">
    <source>
        <dbReference type="ARBA" id="ARBA00023170"/>
    </source>
</evidence>
<dbReference type="GO" id="GO:0000978">
    <property type="term" value="F:RNA polymerase II cis-regulatory region sequence-specific DNA binding"/>
    <property type="evidence" value="ECO:0007669"/>
    <property type="project" value="TreeGrafter"/>
</dbReference>
<evidence type="ECO:0000313" key="16">
    <source>
        <dbReference type="WBParaSite" id="PSAMB.scaffold1399size32041.g12856.t1"/>
    </source>
</evidence>
<dbReference type="SUPFAM" id="SSF57716">
    <property type="entry name" value="Glucocorticoid receptor-like (DNA-binding domain)"/>
    <property type="match status" value="1"/>
</dbReference>
<accession>A0A914UZP3</accession>
<dbReference type="SMART" id="SM00430">
    <property type="entry name" value="HOLI"/>
    <property type="match status" value="1"/>
</dbReference>
<evidence type="ECO:0000256" key="8">
    <source>
        <dbReference type="ARBA" id="ARBA00023163"/>
    </source>
</evidence>
<keyword evidence="5 11" id="KW-0862">Zinc</keyword>
<evidence type="ECO:0000256" key="6">
    <source>
        <dbReference type="ARBA" id="ARBA00023015"/>
    </source>
</evidence>
<dbReference type="CDD" id="cd06961">
    <property type="entry name" value="NR_DBD_TR"/>
    <property type="match status" value="1"/>
</dbReference>
<comment type="similarity">
    <text evidence="2">Belongs to the nuclear hormone receptor family. NR1 subfamily.</text>
</comment>
<feature type="region of interest" description="Disordered" evidence="12">
    <location>
        <begin position="1"/>
        <end position="58"/>
    </location>
</feature>
<dbReference type="FunFam" id="3.30.50.10:FF:000030">
    <property type="entry name" value="Nuclear Hormone Receptor family"/>
    <property type="match status" value="1"/>
</dbReference>
<dbReference type="InterPro" id="IPR001628">
    <property type="entry name" value="Znf_hrmn_rcpt"/>
</dbReference>
<dbReference type="Gene3D" id="3.30.50.10">
    <property type="entry name" value="Erythroid Transcription Factor GATA-1, subunit A"/>
    <property type="match status" value="1"/>
</dbReference>
<dbReference type="InterPro" id="IPR001728">
    <property type="entry name" value="ThyrH_rcpt"/>
</dbReference>
<dbReference type="SMART" id="SM00399">
    <property type="entry name" value="ZnF_C4"/>
    <property type="match status" value="1"/>
</dbReference>
<evidence type="ECO:0000256" key="11">
    <source>
        <dbReference type="RuleBase" id="RU004334"/>
    </source>
</evidence>
<keyword evidence="7 11" id="KW-0238">DNA-binding</keyword>
<keyword evidence="4 11" id="KW-0863">Zinc-finger</keyword>